<reference evidence="2 3" key="1">
    <citation type="submission" date="2017-07" db="EMBL/GenBank/DDBJ databases">
        <title>Genome sequencing and assembly of Paenibacillus rigui.</title>
        <authorList>
            <person name="Mayilraj S."/>
        </authorList>
    </citation>
    <scope>NUCLEOTIDE SEQUENCE [LARGE SCALE GENOMIC DNA]</scope>
    <source>
        <strain evidence="2 3">JCM 16352</strain>
    </source>
</reference>
<name>A0A229UXI2_9BACL</name>
<organism evidence="2 3">
    <name type="scientific">Paenibacillus rigui</name>
    <dbReference type="NCBI Taxonomy" id="554312"/>
    <lineage>
        <taxon>Bacteria</taxon>
        <taxon>Bacillati</taxon>
        <taxon>Bacillota</taxon>
        <taxon>Bacilli</taxon>
        <taxon>Bacillales</taxon>
        <taxon>Paenibacillaceae</taxon>
        <taxon>Paenibacillus</taxon>
    </lineage>
</organism>
<evidence type="ECO:0000256" key="1">
    <source>
        <dbReference type="SAM" id="MobiDB-lite"/>
    </source>
</evidence>
<dbReference type="Proteomes" id="UP000215509">
    <property type="component" value="Unassembled WGS sequence"/>
</dbReference>
<dbReference type="EMBL" id="NMQW01000002">
    <property type="protein sequence ID" value="OXM88144.1"/>
    <property type="molecule type" value="Genomic_DNA"/>
</dbReference>
<feature type="compositionally biased region" description="Polar residues" evidence="1">
    <location>
        <begin position="62"/>
        <end position="72"/>
    </location>
</feature>
<protein>
    <recommendedName>
        <fullName evidence="4">Z-ring formation inhibitor MciZ</fullName>
    </recommendedName>
</protein>
<proteinExistence type="predicted"/>
<feature type="compositionally biased region" description="Polar residues" evidence="1">
    <location>
        <begin position="44"/>
        <end position="54"/>
    </location>
</feature>
<dbReference type="Pfam" id="PF13072">
    <property type="entry name" value="MciZ"/>
    <property type="match status" value="1"/>
</dbReference>
<comment type="caution">
    <text evidence="2">The sequence shown here is derived from an EMBL/GenBank/DDBJ whole genome shotgun (WGS) entry which is preliminary data.</text>
</comment>
<keyword evidence="3" id="KW-1185">Reference proteome</keyword>
<gene>
    <name evidence="2" type="ORF">CF651_03385</name>
</gene>
<dbReference type="OrthoDB" id="2990038at2"/>
<evidence type="ECO:0008006" key="4">
    <source>
        <dbReference type="Google" id="ProtNLM"/>
    </source>
</evidence>
<dbReference type="AlphaFoldDB" id="A0A229UXI2"/>
<dbReference type="InterPro" id="IPR025177">
    <property type="entry name" value="MciZ"/>
</dbReference>
<evidence type="ECO:0000313" key="2">
    <source>
        <dbReference type="EMBL" id="OXM88144.1"/>
    </source>
</evidence>
<sequence>MKTYMTENQIRLVGRVWEIRHYLKMAQQRLTTDVRLLQFLSEQTGHNHHQQQPSRGLWLDGSFSQANTSEEMNTPPAEAVSTLHDKETAKHSRLHLLQPQFQPGSTDPRVIPFPLNKWAQDMLQELDPTPQP</sequence>
<feature type="region of interest" description="Disordered" evidence="1">
    <location>
        <begin position="44"/>
        <end position="77"/>
    </location>
</feature>
<evidence type="ECO:0000313" key="3">
    <source>
        <dbReference type="Proteomes" id="UP000215509"/>
    </source>
</evidence>
<accession>A0A229UXI2</accession>